<comment type="caution">
    <text evidence="3">The sequence shown here is derived from an EMBL/GenBank/DDBJ whole genome shotgun (WGS) entry which is preliminary data.</text>
</comment>
<evidence type="ECO:0000313" key="4">
    <source>
        <dbReference type="Proteomes" id="UP000647017"/>
    </source>
</evidence>
<name>A0ABQ4HYJ0_9ACTN</name>
<dbReference type="RefSeq" id="WP_204009351.1">
    <property type="nucleotide sequence ID" value="NZ_BOOZ01000024.1"/>
</dbReference>
<proteinExistence type="predicted"/>
<organism evidence="3 4">
    <name type="scientific">Micromonospora andamanensis</name>
    <dbReference type="NCBI Taxonomy" id="1287068"/>
    <lineage>
        <taxon>Bacteria</taxon>
        <taxon>Bacillati</taxon>
        <taxon>Actinomycetota</taxon>
        <taxon>Actinomycetes</taxon>
        <taxon>Micromonosporales</taxon>
        <taxon>Micromonosporaceae</taxon>
        <taxon>Micromonospora</taxon>
    </lineage>
</organism>
<keyword evidence="1" id="KW-1133">Transmembrane helix</keyword>
<keyword evidence="1" id="KW-0812">Transmembrane</keyword>
<dbReference type="EMBL" id="BOOZ01000024">
    <property type="protein sequence ID" value="GIJ10728.1"/>
    <property type="molecule type" value="Genomic_DNA"/>
</dbReference>
<reference evidence="3 4" key="1">
    <citation type="submission" date="2021-01" db="EMBL/GenBank/DDBJ databases">
        <title>Whole genome shotgun sequence of Verrucosispora andamanensis NBRC 109075.</title>
        <authorList>
            <person name="Komaki H."/>
            <person name="Tamura T."/>
        </authorList>
    </citation>
    <scope>NUCLEOTIDE SEQUENCE [LARGE SCALE GENOMIC DNA]</scope>
    <source>
        <strain evidence="3 4">NBRC 109075</strain>
    </source>
</reference>
<dbReference type="InterPro" id="IPR007969">
    <property type="entry name" value="DUF732"/>
</dbReference>
<sequence length="121" mass="12436">MKQQAKRSPIPGVIGLLVLTGLVLIGVLFVVLPDADEGAPVASTPTGTAVDEAAYLEALAAIDPEFVDNERSAIGAGENICQEIETGKEADIVETNAAKRFDAPAAEGAAIVKAARTHLCP</sequence>
<evidence type="ECO:0000256" key="1">
    <source>
        <dbReference type="SAM" id="Phobius"/>
    </source>
</evidence>
<gene>
    <name evidence="3" type="ORF">Van01_39420</name>
</gene>
<evidence type="ECO:0000313" key="3">
    <source>
        <dbReference type="EMBL" id="GIJ10728.1"/>
    </source>
</evidence>
<feature type="transmembrane region" description="Helical" evidence="1">
    <location>
        <begin position="12"/>
        <end position="32"/>
    </location>
</feature>
<feature type="domain" description="DUF732" evidence="2">
    <location>
        <begin position="51"/>
        <end position="121"/>
    </location>
</feature>
<keyword evidence="4" id="KW-1185">Reference proteome</keyword>
<dbReference type="Proteomes" id="UP000647017">
    <property type="component" value="Unassembled WGS sequence"/>
</dbReference>
<protein>
    <recommendedName>
        <fullName evidence="2">DUF732 domain-containing protein</fullName>
    </recommendedName>
</protein>
<accession>A0ABQ4HYJ0</accession>
<evidence type="ECO:0000259" key="2">
    <source>
        <dbReference type="Pfam" id="PF05305"/>
    </source>
</evidence>
<keyword evidence="1" id="KW-0472">Membrane</keyword>
<dbReference type="Pfam" id="PF05305">
    <property type="entry name" value="DUF732"/>
    <property type="match status" value="1"/>
</dbReference>